<sequence>MINIKSEPLCKATAHTSLRSGRTFFSRTRKRRTARRGTSIQAVHTFLTLDARRRADARRSKCRQIRAETGR</sequence>
<protein>
    <submittedName>
        <fullName evidence="1">Uncharacterized protein</fullName>
    </submittedName>
</protein>
<proteinExistence type="predicted"/>
<keyword evidence="2" id="KW-1185">Reference proteome</keyword>
<gene>
    <name evidence="1" type="ORF">D1O30_11035</name>
</gene>
<organism evidence="1 2">
    <name type="scientific">Methylocystis hirsuta</name>
    <dbReference type="NCBI Taxonomy" id="369798"/>
    <lineage>
        <taxon>Bacteria</taxon>
        <taxon>Pseudomonadati</taxon>
        <taxon>Pseudomonadota</taxon>
        <taxon>Alphaproteobacteria</taxon>
        <taxon>Hyphomicrobiales</taxon>
        <taxon>Methylocystaceae</taxon>
        <taxon>Methylocystis</taxon>
    </lineage>
</organism>
<dbReference type="EMBL" id="QWDD01000001">
    <property type="protein sequence ID" value="RNJ50053.1"/>
    <property type="molecule type" value="Genomic_DNA"/>
</dbReference>
<accession>A0A3M9XPA0</accession>
<comment type="caution">
    <text evidence="1">The sequence shown here is derived from an EMBL/GenBank/DDBJ whole genome shotgun (WGS) entry which is preliminary data.</text>
</comment>
<dbReference type="AlphaFoldDB" id="A0A3M9XPA0"/>
<evidence type="ECO:0000313" key="1">
    <source>
        <dbReference type="EMBL" id="RNJ50053.1"/>
    </source>
</evidence>
<name>A0A3M9XPA0_9HYPH</name>
<reference evidence="1 2" key="1">
    <citation type="submission" date="2018-08" db="EMBL/GenBank/DDBJ databases">
        <title>Genome sequence of Methylocystis hirsuta CSC1, a methanotroph able to accumulate PHAs.</title>
        <authorList>
            <person name="Bordel S."/>
            <person name="Rodriguez E."/>
            <person name="Gancedo J."/>
            <person name="Munoz R."/>
        </authorList>
    </citation>
    <scope>NUCLEOTIDE SEQUENCE [LARGE SCALE GENOMIC DNA]</scope>
    <source>
        <strain evidence="1 2">CSC1</strain>
    </source>
</reference>
<dbReference type="Proteomes" id="UP000268623">
    <property type="component" value="Unassembled WGS sequence"/>
</dbReference>
<evidence type="ECO:0000313" key="2">
    <source>
        <dbReference type="Proteomes" id="UP000268623"/>
    </source>
</evidence>